<keyword evidence="2" id="KW-1185">Reference proteome</keyword>
<organism evidence="1 2">
    <name type="scientific">Rhodopirellula islandica</name>
    <dbReference type="NCBI Taxonomy" id="595434"/>
    <lineage>
        <taxon>Bacteria</taxon>
        <taxon>Pseudomonadati</taxon>
        <taxon>Planctomycetota</taxon>
        <taxon>Planctomycetia</taxon>
        <taxon>Pirellulales</taxon>
        <taxon>Pirellulaceae</taxon>
        <taxon>Rhodopirellula</taxon>
    </lineage>
</organism>
<gene>
    <name evidence="1" type="ORF">RISK_002017</name>
</gene>
<protein>
    <submittedName>
        <fullName evidence="1">Uncharacterized protein</fullName>
    </submittedName>
</protein>
<evidence type="ECO:0000313" key="2">
    <source>
        <dbReference type="Proteomes" id="UP000036367"/>
    </source>
</evidence>
<reference evidence="1" key="1">
    <citation type="submission" date="2015-05" db="EMBL/GenBank/DDBJ databases">
        <title>Permanent draft genome of Rhodopirellula islandicus K833.</title>
        <authorList>
            <person name="Kizina J."/>
            <person name="Richter M."/>
            <person name="Glockner F.O."/>
            <person name="Harder J."/>
        </authorList>
    </citation>
    <scope>NUCLEOTIDE SEQUENCE [LARGE SCALE GENOMIC DNA]</scope>
    <source>
        <strain evidence="1">K833</strain>
    </source>
</reference>
<comment type="caution">
    <text evidence="1">The sequence shown here is derived from an EMBL/GenBank/DDBJ whole genome shotgun (WGS) entry which is preliminary data.</text>
</comment>
<evidence type="ECO:0000313" key="1">
    <source>
        <dbReference type="EMBL" id="KLU06166.1"/>
    </source>
</evidence>
<accession>A0A0J1BHZ1</accession>
<name>A0A0J1BHZ1_RHOIS</name>
<dbReference type="Proteomes" id="UP000036367">
    <property type="component" value="Unassembled WGS sequence"/>
</dbReference>
<dbReference type="STRING" id="595434.RISK_002017"/>
<proteinExistence type="predicted"/>
<dbReference type="EMBL" id="LECT01000016">
    <property type="protein sequence ID" value="KLU06166.1"/>
    <property type="molecule type" value="Genomic_DNA"/>
</dbReference>
<dbReference type="AlphaFoldDB" id="A0A0J1BHZ1"/>
<sequence length="53" mass="6323">MPKDSRRSAEYFLESFFFFEFPNAFDTIMVPPSRHLPASSCLFMVDSRRARWT</sequence>